<dbReference type="EMBL" id="JAJJMM010000001">
    <property type="protein sequence ID" value="MCC9061448.1"/>
    <property type="molecule type" value="Genomic_DNA"/>
</dbReference>
<reference evidence="4" key="1">
    <citation type="submission" date="2021-11" db="EMBL/GenBank/DDBJ databases">
        <title>Description of novel Flavobacterium species.</title>
        <authorList>
            <person name="Saticioglu I.B."/>
            <person name="Ay H."/>
            <person name="Altun S."/>
            <person name="Duman M."/>
        </authorList>
    </citation>
    <scope>NUCLEOTIDE SEQUENCE</scope>
    <source>
        <strain evidence="4">F-30</strain>
    </source>
</reference>
<dbReference type="InterPro" id="IPR019734">
    <property type="entry name" value="TPR_rpt"/>
</dbReference>
<dbReference type="PANTHER" id="PTHR44858">
    <property type="entry name" value="TETRATRICOPEPTIDE REPEAT PROTEIN 6"/>
    <property type="match status" value="1"/>
</dbReference>
<evidence type="ECO:0000256" key="3">
    <source>
        <dbReference type="PROSITE-ProRule" id="PRU00339"/>
    </source>
</evidence>
<organism evidence="4 5">
    <name type="scientific">Flavobacterium piscisymbiosum</name>
    <dbReference type="NCBI Taxonomy" id="2893753"/>
    <lineage>
        <taxon>Bacteria</taxon>
        <taxon>Pseudomonadati</taxon>
        <taxon>Bacteroidota</taxon>
        <taxon>Flavobacteriia</taxon>
        <taxon>Flavobacteriales</taxon>
        <taxon>Flavobacteriaceae</taxon>
        <taxon>Flavobacterium</taxon>
    </lineage>
</organism>
<dbReference type="InterPro" id="IPR050498">
    <property type="entry name" value="Ycf3"/>
</dbReference>
<accession>A0ABS8M7J0</accession>
<dbReference type="PANTHER" id="PTHR44858:SF1">
    <property type="entry name" value="UDP-N-ACETYLGLUCOSAMINE--PEPTIDE N-ACETYLGLUCOSAMINYLTRANSFERASE SPINDLY-RELATED"/>
    <property type="match status" value="1"/>
</dbReference>
<evidence type="ECO:0000256" key="1">
    <source>
        <dbReference type="ARBA" id="ARBA00022737"/>
    </source>
</evidence>
<dbReference type="Gene3D" id="1.25.40.10">
    <property type="entry name" value="Tetratricopeptide repeat domain"/>
    <property type="match status" value="2"/>
</dbReference>
<dbReference type="RefSeq" id="WP_230032490.1">
    <property type="nucleotide sequence ID" value="NZ_JAJJMM010000001.1"/>
</dbReference>
<dbReference type="Pfam" id="PF13181">
    <property type="entry name" value="TPR_8"/>
    <property type="match status" value="1"/>
</dbReference>
<dbReference type="PROSITE" id="PS50005">
    <property type="entry name" value="TPR"/>
    <property type="match status" value="1"/>
</dbReference>
<dbReference type="Pfam" id="PF00515">
    <property type="entry name" value="TPR_1"/>
    <property type="match status" value="1"/>
</dbReference>
<dbReference type="InterPro" id="IPR011990">
    <property type="entry name" value="TPR-like_helical_dom_sf"/>
</dbReference>
<dbReference type="SMART" id="SM00028">
    <property type="entry name" value="TPR"/>
    <property type="match status" value="4"/>
</dbReference>
<evidence type="ECO:0000256" key="2">
    <source>
        <dbReference type="ARBA" id="ARBA00022803"/>
    </source>
</evidence>
<feature type="repeat" description="TPR" evidence="3">
    <location>
        <begin position="71"/>
        <end position="104"/>
    </location>
</feature>
<keyword evidence="1" id="KW-0677">Repeat</keyword>
<sequence>MEVFSKAFNRPKDRLSKTKKSIFNSLFFGEKKLKDNEQLFQLAKISYMRNYVSNALETINLCLESGNSEKWEYFAFKANCYEDLSEYKKAIENYEIAIELSENDEDVYALYHQVGFCFLNLKNDNKAKEFYTFALQLKTNLQSKNKEDLEGLDGGVLLGVSLQRIYNNRGNARKNLGELNDAIIDCEKAISIDKNYSNPYLLLSQIYDLKGYQEKSLEFLKASARLGNNSAKNKLDEIGINQTTIGSNSIGNVRFELEQCLKATFEQHDLNKGKLLAEELINKGVNDIIPYLCLSAIYGTQENWRLCEKYSLEGLKFDNNNAMLLNHTGVAMCELGNSNGLKYLEYGKNLGDPNCSGNYNYWRTKI</sequence>
<evidence type="ECO:0000313" key="5">
    <source>
        <dbReference type="Proteomes" id="UP001430679"/>
    </source>
</evidence>
<keyword evidence="5" id="KW-1185">Reference proteome</keyword>
<dbReference type="SUPFAM" id="SSF48452">
    <property type="entry name" value="TPR-like"/>
    <property type="match status" value="1"/>
</dbReference>
<name>A0ABS8M7J0_9FLAO</name>
<keyword evidence="2 3" id="KW-0802">TPR repeat</keyword>
<proteinExistence type="predicted"/>
<dbReference type="Proteomes" id="UP001430679">
    <property type="component" value="Unassembled WGS sequence"/>
</dbReference>
<comment type="caution">
    <text evidence="4">The sequence shown here is derived from an EMBL/GenBank/DDBJ whole genome shotgun (WGS) entry which is preliminary data.</text>
</comment>
<protein>
    <submittedName>
        <fullName evidence="4">Tetratricopeptide repeat protein</fullName>
    </submittedName>
</protein>
<dbReference type="SUPFAM" id="SSF81901">
    <property type="entry name" value="HCP-like"/>
    <property type="match status" value="1"/>
</dbReference>
<gene>
    <name evidence="4" type="ORF">LNP81_00410</name>
</gene>
<evidence type="ECO:0000313" key="4">
    <source>
        <dbReference type="EMBL" id="MCC9061448.1"/>
    </source>
</evidence>